<keyword evidence="3" id="KW-1185">Reference proteome</keyword>
<dbReference type="AlphaFoldDB" id="A0A2S5TAL2"/>
<comment type="caution">
    <text evidence="2">The sequence shown here is derived from an EMBL/GenBank/DDBJ whole genome shotgun (WGS) entry which is preliminary data.</text>
</comment>
<dbReference type="SMART" id="SM01034">
    <property type="entry name" value="BLUF"/>
    <property type="match status" value="1"/>
</dbReference>
<dbReference type="GO" id="GO:0071949">
    <property type="term" value="F:FAD binding"/>
    <property type="evidence" value="ECO:0007669"/>
    <property type="project" value="InterPro"/>
</dbReference>
<dbReference type="Pfam" id="PF04940">
    <property type="entry name" value="BLUF"/>
    <property type="match status" value="1"/>
</dbReference>
<dbReference type="Proteomes" id="UP000238220">
    <property type="component" value="Unassembled WGS sequence"/>
</dbReference>
<dbReference type="GO" id="GO:0009882">
    <property type="term" value="F:blue light photoreceptor activity"/>
    <property type="evidence" value="ECO:0007669"/>
    <property type="project" value="InterPro"/>
</dbReference>
<dbReference type="InterPro" id="IPR036046">
    <property type="entry name" value="Acylphosphatase-like_dom_sf"/>
</dbReference>
<dbReference type="RefSeq" id="WP_104232320.1">
    <property type="nucleotide sequence ID" value="NZ_PSNW01000017.1"/>
</dbReference>
<sequence length="134" mass="15210">MIRLLYLSQAKLAADEELEEILGAARRNNPALAVTGVLIYGGGWYMQLLEGPEHSVFRLYAKIIDDSRHSDPRVIHVTQASDAIFREWSMGLVRQNPLEFEHVAALKARRLETVNSSVFAETLKEFSRRLRASD</sequence>
<dbReference type="OrthoDB" id="557705at2"/>
<dbReference type="InterPro" id="IPR007024">
    <property type="entry name" value="BLUF_domain"/>
</dbReference>
<organism evidence="2 3">
    <name type="scientific">Solimonas fluminis</name>
    <dbReference type="NCBI Taxonomy" id="2086571"/>
    <lineage>
        <taxon>Bacteria</taxon>
        <taxon>Pseudomonadati</taxon>
        <taxon>Pseudomonadota</taxon>
        <taxon>Gammaproteobacteria</taxon>
        <taxon>Nevskiales</taxon>
        <taxon>Nevskiaceae</taxon>
        <taxon>Solimonas</taxon>
    </lineage>
</organism>
<dbReference type="PROSITE" id="PS50925">
    <property type="entry name" value="BLUF"/>
    <property type="match status" value="1"/>
</dbReference>
<evidence type="ECO:0000313" key="3">
    <source>
        <dbReference type="Proteomes" id="UP000238220"/>
    </source>
</evidence>
<proteinExistence type="predicted"/>
<evidence type="ECO:0000259" key="1">
    <source>
        <dbReference type="PROSITE" id="PS50925"/>
    </source>
</evidence>
<name>A0A2S5TAL2_9GAMM</name>
<feature type="domain" description="BLUF" evidence="1">
    <location>
        <begin position="1"/>
        <end position="91"/>
    </location>
</feature>
<dbReference type="Gene3D" id="3.30.70.100">
    <property type="match status" value="1"/>
</dbReference>
<protein>
    <submittedName>
        <fullName evidence="2">Blue light sensor protein</fullName>
    </submittedName>
</protein>
<accession>A0A2S5TAL2</accession>
<dbReference type="SUPFAM" id="SSF54975">
    <property type="entry name" value="Acylphosphatase/BLUF domain-like"/>
    <property type="match status" value="1"/>
</dbReference>
<evidence type="ECO:0000313" key="2">
    <source>
        <dbReference type="EMBL" id="PPE72009.1"/>
    </source>
</evidence>
<reference evidence="2 3" key="1">
    <citation type="submission" date="2018-02" db="EMBL/GenBank/DDBJ databases">
        <title>Genome sequencing of Solimonas sp. HR-BB.</title>
        <authorList>
            <person name="Lee Y."/>
            <person name="Jeon C.O."/>
        </authorList>
    </citation>
    <scope>NUCLEOTIDE SEQUENCE [LARGE SCALE GENOMIC DNA]</scope>
    <source>
        <strain evidence="2 3">HR-BB</strain>
    </source>
</reference>
<dbReference type="EMBL" id="PSNW01000017">
    <property type="protein sequence ID" value="PPE72009.1"/>
    <property type="molecule type" value="Genomic_DNA"/>
</dbReference>
<gene>
    <name evidence="2" type="ORF">C3942_20940</name>
</gene>